<evidence type="ECO:0000256" key="1">
    <source>
        <dbReference type="SAM" id="MobiDB-lite"/>
    </source>
</evidence>
<proteinExistence type="predicted"/>
<protein>
    <submittedName>
        <fullName evidence="2">Uncharacterized protein</fullName>
    </submittedName>
</protein>
<name>A0A084QD74_STAC4</name>
<dbReference type="EMBL" id="KL660823">
    <property type="protein sequence ID" value="KFA61909.1"/>
    <property type="molecule type" value="Genomic_DNA"/>
</dbReference>
<accession>A0A084QD74</accession>
<dbReference type="HOGENOM" id="CLU_094654_0_0_1"/>
<dbReference type="InParanoid" id="A0A084QD74"/>
<gene>
    <name evidence="2" type="ORF">S40285_02806</name>
</gene>
<evidence type="ECO:0000313" key="3">
    <source>
        <dbReference type="Proteomes" id="UP000028524"/>
    </source>
</evidence>
<organism evidence="2 3">
    <name type="scientific">Stachybotrys chlorohalonatus (strain IBT 40285)</name>
    <dbReference type="NCBI Taxonomy" id="1283841"/>
    <lineage>
        <taxon>Eukaryota</taxon>
        <taxon>Fungi</taxon>
        <taxon>Dikarya</taxon>
        <taxon>Ascomycota</taxon>
        <taxon>Pezizomycotina</taxon>
        <taxon>Sordariomycetes</taxon>
        <taxon>Hypocreomycetidae</taxon>
        <taxon>Hypocreales</taxon>
        <taxon>Stachybotryaceae</taxon>
        <taxon>Stachybotrys</taxon>
    </lineage>
</organism>
<dbReference type="Proteomes" id="UP000028524">
    <property type="component" value="Unassembled WGS sequence"/>
</dbReference>
<feature type="region of interest" description="Disordered" evidence="1">
    <location>
        <begin position="188"/>
        <end position="266"/>
    </location>
</feature>
<dbReference type="OrthoDB" id="5409477at2759"/>
<dbReference type="AlphaFoldDB" id="A0A084QD74"/>
<evidence type="ECO:0000313" key="2">
    <source>
        <dbReference type="EMBL" id="KFA61909.1"/>
    </source>
</evidence>
<reference evidence="2 3" key="1">
    <citation type="journal article" date="2014" name="BMC Genomics">
        <title>Comparative genome sequencing reveals chemotype-specific gene clusters in the toxigenic black mold Stachybotrys.</title>
        <authorList>
            <person name="Semeiks J."/>
            <person name="Borek D."/>
            <person name="Otwinowski Z."/>
            <person name="Grishin N.V."/>
        </authorList>
    </citation>
    <scope>NUCLEOTIDE SEQUENCE [LARGE SCALE GENOMIC DNA]</scope>
    <source>
        <strain evidence="2 3">IBT 40285</strain>
    </source>
</reference>
<dbReference type="OMA" id="YMRYSGH"/>
<sequence length="266" mass="29860">MPNMTAKTYARDVKSRKGVIRMDPDCAICHAPASLACDCEAKGLENAIKQAEDRMMKSIYSDIRFVFHQLPSFTGVMTMLTILVQSSWVRAHAQDYILEYFRQLTERRKTAHSAHVDSINAHAFYHYNAPPHPAQLADAQAALKRGIDEDWQASVQRYPEVLEYYFGLVELTLPADDEPAVKQPPLGAVSRKAHRRSTVGAPAGPPPIAATSYYDREALPPRTPPPMDRMERRTPGPGPAPRERRPPAYFRPQSMPHPAASHYAPY</sequence>
<keyword evidence="3" id="KW-1185">Reference proteome</keyword>